<evidence type="ECO:0000256" key="9">
    <source>
        <dbReference type="ARBA" id="ARBA00023065"/>
    </source>
</evidence>
<reference evidence="16 17" key="1">
    <citation type="journal article" date="2019" name="Nat. Ecol. Evol.">
        <title>Megaphylogeny resolves global patterns of mushroom evolution.</title>
        <authorList>
            <person name="Varga T."/>
            <person name="Krizsan K."/>
            <person name="Foldi C."/>
            <person name="Dima B."/>
            <person name="Sanchez-Garcia M."/>
            <person name="Sanchez-Ramirez S."/>
            <person name="Szollosi G.J."/>
            <person name="Szarkandi J.G."/>
            <person name="Papp V."/>
            <person name="Albert L."/>
            <person name="Andreopoulos W."/>
            <person name="Angelini C."/>
            <person name="Antonin V."/>
            <person name="Barry K.W."/>
            <person name="Bougher N.L."/>
            <person name="Buchanan P."/>
            <person name="Buyck B."/>
            <person name="Bense V."/>
            <person name="Catcheside P."/>
            <person name="Chovatia M."/>
            <person name="Cooper J."/>
            <person name="Damon W."/>
            <person name="Desjardin D."/>
            <person name="Finy P."/>
            <person name="Geml J."/>
            <person name="Haridas S."/>
            <person name="Hughes K."/>
            <person name="Justo A."/>
            <person name="Karasinski D."/>
            <person name="Kautmanova I."/>
            <person name="Kiss B."/>
            <person name="Kocsube S."/>
            <person name="Kotiranta H."/>
            <person name="LaButti K.M."/>
            <person name="Lechner B.E."/>
            <person name="Liimatainen K."/>
            <person name="Lipzen A."/>
            <person name="Lukacs Z."/>
            <person name="Mihaltcheva S."/>
            <person name="Morgado L.N."/>
            <person name="Niskanen T."/>
            <person name="Noordeloos M.E."/>
            <person name="Ohm R.A."/>
            <person name="Ortiz-Santana B."/>
            <person name="Ovrebo C."/>
            <person name="Racz N."/>
            <person name="Riley R."/>
            <person name="Savchenko A."/>
            <person name="Shiryaev A."/>
            <person name="Soop K."/>
            <person name="Spirin V."/>
            <person name="Szebenyi C."/>
            <person name="Tomsovsky M."/>
            <person name="Tulloss R.E."/>
            <person name="Uehling J."/>
            <person name="Grigoriev I.V."/>
            <person name="Vagvolgyi C."/>
            <person name="Papp T."/>
            <person name="Martin F.M."/>
            <person name="Miettinen O."/>
            <person name="Hibbett D.S."/>
            <person name="Nagy L.G."/>
        </authorList>
    </citation>
    <scope>NUCLEOTIDE SEQUENCE [LARGE SCALE GENOMIC DNA]</scope>
    <source>
        <strain evidence="16 17">CBS 121175</strain>
    </source>
</reference>
<keyword evidence="4" id="KW-1003">Cell membrane</keyword>
<dbReference type="EMBL" id="ML210147">
    <property type="protein sequence ID" value="TFK29841.1"/>
    <property type="molecule type" value="Genomic_DNA"/>
</dbReference>
<evidence type="ECO:0000313" key="17">
    <source>
        <dbReference type="Proteomes" id="UP000307440"/>
    </source>
</evidence>
<evidence type="ECO:0000256" key="2">
    <source>
        <dbReference type="ARBA" id="ARBA00015897"/>
    </source>
</evidence>
<dbReference type="AlphaFoldDB" id="A0A5C3LM99"/>
<organism evidence="16 17">
    <name type="scientific">Coprinopsis marcescibilis</name>
    <name type="common">Agaric fungus</name>
    <name type="synonym">Psathyrella marcescibilis</name>
    <dbReference type="NCBI Taxonomy" id="230819"/>
    <lineage>
        <taxon>Eukaryota</taxon>
        <taxon>Fungi</taxon>
        <taxon>Dikarya</taxon>
        <taxon>Basidiomycota</taxon>
        <taxon>Agaricomycotina</taxon>
        <taxon>Agaricomycetes</taxon>
        <taxon>Agaricomycetidae</taxon>
        <taxon>Agaricales</taxon>
        <taxon>Agaricineae</taxon>
        <taxon>Psathyrellaceae</taxon>
        <taxon>Coprinopsis</taxon>
    </lineage>
</organism>
<keyword evidence="10 14" id="KW-0472">Membrane</keyword>
<keyword evidence="17" id="KW-1185">Reference proteome</keyword>
<keyword evidence="7 14" id="KW-1133">Transmembrane helix</keyword>
<dbReference type="InterPro" id="IPR005821">
    <property type="entry name" value="Ion_trans_dom"/>
</dbReference>
<keyword evidence="6" id="KW-0851">Voltage-gated channel</keyword>
<evidence type="ECO:0000256" key="5">
    <source>
        <dbReference type="ARBA" id="ARBA00022692"/>
    </source>
</evidence>
<keyword evidence="8 13" id="KW-0175">Coiled coil</keyword>
<evidence type="ECO:0000256" key="3">
    <source>
        <dbReference type="ARBA" id="ARBA00022448"/>
    </source>
</evidence>
<evidence type="ECO:0000256" key="7">
    <source>
        <dbReference type="ARBA" id="ARBA00022989"/>
    </source>
</evidence>
<proteinExistence type="predicted"/>
<evidence type="ECO:0000256" key="12">
    <source>
        <dbReference type="ARBA" id="ARBA00031989"/>
    </source>
</evidence>
<evidence type="ECO:0000256" key="14">
    <source>
        <dbReference type="SAM" id="Phobius"/>
    </source>
</evidence>
<keyword evidence="11" id="KW-0407">Ion channel</keyword>
<dbReference type="SUPFAM" id="SSF81324">
    <property type="entry name" value="Voltage-gated potassium channels"/>
    <property type="match status" value="1"/>
</dbReference>
<evidence type="ECO:0000256" key="1">
    <source>
        <dbReference type="ARBA" id="ARBA00004651"/>
    </source>
</evidence>
<evidence type="ECO:0000256" key="8">
    <source>
        <dbReference type="ARBA" id="ARBA00023054"/>
    </source>
</evidence>
<dbReference type="InterPro" id="IPR027359">
    <property type="entry name" value="Volt_channel_dom_sf"/>
</dbReference>
<dbReference type="PANTHER" id="PTHR46480">
    <property type="entry name" value="F20B24.22"/>
    <property type="match status" value="1"/>
</dbReference>
<feature type="domain" description="Ion transport" evidence="15">
    <location>
        <begin position="30"/>
        <end position="129"/>
    </location>
</feature>
<evidence type="ECO:0000313" key="16">
    <source>
        <dbReference type="EMBL" id="TFK29841.1"/>
    </source>
</evidence>
<dbReference type="GO" id="GO:0030171">
    <property type="term" value="F:voltage-gated proton channel activity"/>
    <property type="evidence" value="ECO:0007669"/>
    <property type="project" value="InterPro"/>
</dbReference>
<evidence type="ECO:0000256" key="13">
    <source>
        <dbReference type="SAM" id="Coils"/>
    </source>
</evidence>
<comment type="subcellular location">
    <subcellularLocation>
        <location evidence="1">Cell membrane</location>
        <topology evidence="1">Multi-pass membrane protein</topology>
    </subcellularLocation>
</comment>
<name>A0A5C3LM99_COPMA</name>
<gene>
    <name evidence="16" type="ORF">FA15DRAFT_651449</name>
</gene>
<sequence length="182" mass="20282">MQYWNSCKSTYTKVRDATASALRTNIFHICVILLRCDAHGHNEDPKWISILADVSLGITVTFVAEILLTLWALGFRHFNPFGTAPFAALHLFDAAIVLTTFIFEVVLRGGARELAGLLIVLRLWRLVKLAGGVAVLSGDLNEVRAEELQANKQELEKTKGELDECKKEITTLRQRLGTTTMV</sequence>
<protein>
    <recommendedName>
        <fullName evidence="2">Voltage-gated hydrogen channel 1</fullName>
    </recommendedName>
    <alternativeName>
        <fullName evidence="12">Hydrogen voltage-gated channel 1</fullName>
    </alternativeName>
</protein>
<dbReference type="Pfam" id="PF00520">
    <property type="entry name" value="Ion_trans"/>
    <property type="match status" value="1"/>
</dbReference>
<keyword evidence="5 14" id="KW-0812">Transmembrane</keyword>
<dbReference type="STRING" id="230819.A0A5C3LM99"/>
<feature type="transmembrane region" description="Helical" evidence="14">
    <location>
        <begin position="50"/>
        <end position="74"/>
    </location>
</feature>
<dbReference type="Gene3D" id="1.20.120.350">
    <property type="entry name" value="Voltage-gated potassium channels. Chain C"/>
    <property type="match status" value="1"/>
</dbReference>
<evidence type="ECO:0000256" key="11">
    <source>
        <dbReference type="ARBA" id="ARBA00023303"/>
    </source>
</evidence>
<dbReference type="PANTHER" id="PTHR46480:SF1">
    <property type="entry name" value="VOLTAGE-GATED HYDROGEN CHANNEL 1"/>
    <property type="match status" value="1"/>
</dbReference>
<evidence type="ECO:0000259" key="15">
    <source>
        <dbReference type="Pfam" id="PF00520"/>
    </source>
</evidence>
<accession>A0A5C3LM99</accession>
<dbReference type="GO" id="GO:0034702">
    <property type="term" value="C:monoatomic ion channel complex"/>
    <property type="evidence" value="ECO:0007669"/>
    <property type="project" value="UniProtKB-KW"/>
</dbReference>
<evidence type="ECO:0000256" key="10">
    <source>
        <dbReference type="ARBA" id="ARBA00023136"/>
    </source>
</evidence>
<dbReference type="InterPro" id="IPR031846">
    <property type="entry name" value="Hvcn1"/>
</dbReference>
<feature type="coiled-coil region" evidence="13">
    <location>
        <begin position="138"/>
        <end position="175"/>
    </location>
</feature>
<evidence type="ECO:0000256" key="6">
    <source>
        <dbReference type="ARBA" id="ARBA00022882"/>
    </source>
</evidence>
<keyword evidence="9" id="KW-0406">Ion transport</keyword>
<dbReference type="Proteomes" id="UP000307440">
    <property type="component" value="Unassembled WGS sequence"/>
</dbReference>
<dbReference type="OrthoDB" id="427456at2759"/>
<evidence type="ECO:0000256" key="4">
    <source>
        <dbReference type="ARBA" id="ARBA00022475"/>
    </source>
</evidence>
<keyword evidence="3" id="KW-0813">Transport</keyword>
<dbReference type="GO" id="GO:0005886">
    <property type="term" value="C:plasma membrane"/>
    <property type="evidence" value="ECO:0007669"/>
    <property type="project" value="UniProtKB-SubCell"/>
</dbReference>
<feature type="transmembrane region" description="Helical" evidence="14">
    <location>
        <begin position="86"/>
        <end position="107"/>
    </location>
</feature>